<dbReference type="OrthoDB" id="428577at2759"/>
<comment type="caution">
    <text evidence="2">The sequence shown here is derived from an EMBL/GenBank/DDBJ whole genome shotgun (WGS) entry which is preliminary data.</text>
</comment>
<proteinExistence type="predicted"/>
<feature type="compositionally biased region" description="Basic and acidic residues" evidence="1">
    <location>
        <begin position="168"/>
        <end position="178"/>
    </location>
</feature>
<dbReference type="EMBL" id="JAGHQL010000254">
    <property type="protein sequence ID" value="KAH0535939.1"/>
    <property type="molecule type" value="Genomic_DNA"/>
</dbReference>
<evidence type="ECO:0000256" key="1">
    <source>
        <dbReference type="SAM" id="MobiDB-lite"/>
    </source>
</evidence>
<name>A0A9P8KZN3_9PEZI</name>
<evidence type="ECO:0000313" key="3">
    <source>
        <dbReference type="Proteomes" id="UP000698800"/>
    </source>
</evidence>
<keyword evidence="3" id="KW-1185">Reference proteome</keyword>
<feature type="compositionally biased region" description="Acidic residues" evidence="1">
    <location>
        <begin position="179"/>
        <end position="188"/>
    </location>
</feature>
<gene>
    <name evidence="2" type="ORF">FGG08_007159</name>
</gene>
<feature type="region of interest" description="Disordered" evidence="1">
    <location>
        <begin position="164"/>
        <end position="188"/>
    </location>
</feature>
<organism evidence="2 3">
    <name type="scientific">Glutinoglossum americanum</name>
    <dbReference type="NCBI Taxonomy" id="1670608"/>
    <lineage>
        <taxon>Eukaryota</taxon>
        <taxon>Fungi</taxon>
        <taxon>Dikarya</taxon>
        <taxon>Ascomycota</taxon>
        <taxon>Pezizomycotina</taxon>
        <taxon>Geoglossomycetes</taxon>
        <taxon>Geoglossales</taxon>
        <taxon>Geoglossaceae</taxon>
        <taxon>Glutinoglossum</taxon>
    </lineage>
</organism>
<accession>A0A9P8KZN3</accession>
<dbReference type="Proteomes" id="UP000698800">
    <property type="component" value="Unassembled WGS sequence"/>
</dbReference>
<evidence type="ECO:0000313" key="2">
    <source>
        <dbReference type="EMBL" id="KAH0535939.1"/>
    </source>
</evidence>
<feature type="region of interest" description="Disordered" evidence="1">
    <location>
        <begin position="1"/>
        <end position="20"/>
    </location>
</feature>
<protein>
    <submittedName>
        <fullName evidence="2">Uncharacterized protein</fullName>
    </submittedName>
</protein>
<dbReference type="AlphaFoldDB" id="A0A9P8KZN3"/>
<reference evidence="2" key="1">
    <citation type="submission" date="2021-03" db="EMBL/GenBank/DDBJ databases">
        <title>Comparative genomics and phylogenomic investigation of the class Geoglossomycetes provide insights into ecological specialization and systematics.</title>
        <authorList>
            <person name="Melie T."/>
            <person name="Pirro S."/>
            <person name="Miller A.N."/>
            <person name="Quandt A."/>
        </authorList>
    </citation>
    <scope>NUCLEOTIDE SEQUENCE</scope>
    <source>
        <strain evidence="2">GBOQ0MN5Z8</strain>
    </source>
</reference>
<sequence>MSTENKTTLNSATTPTNETAQLDPYYDFEVDSIPSMTTGTTQTSISLVGFPGGAVEELVSLLVEDIQLRPLYQVAIDRAGPDRFERNFARLLRLYSLDLHAAADSALKKGAVQLVRARRGHIAGSIKRLFAPDSSDKNVAMARLKAQEACTSLQLEKYLQQFEAPDETPDHIKSRSEESDTEDTDIEDPDEQFALPNLRQVKVFLLSGKAFHNLRENFRRFVYLPTPPDQNNCSLDSEIQTSDSNTIGGTGFAKTAAAESFFSEPVMLPVTPNKRAEPEKFRTSSASPDHEIFSNASGSTYATSFSDLNASVENLGSGDEEVMDDDILPHDIDPDDRLVNPVYYFKKLRDIEAVVYKQSALRLYGVATLDQEKYRERLGTHDYQPLVSSPSGSVPQPSVKAWEEVKPNQVHQERRTLLLHLSKCRNIIFTTLSSLTRLRNEGFCEDCFSLLSIAKGRPGVARLNSLGFRLVERLAQAFENALCQAGDYSSYLNSEEWYKAESILELNQTCQSFMDSLGLLDDGSAHQNVSPELLWHRVVLTLDLAVLSYSGAHVSRLDERHLGLKKDCFQVPSSFLAPELPEQASAKRQETVVNMRRRSLRCMDGFLRSKQVWVFHLEPQEHPLNISGSDDDCLYLSTEVTTLASIWGPLWETSSKSKPEDILEYSLGNGSILPWPAGQNEEQYILPDETFCHWISSRERANVDAALEGVAKRHFNGAKELLIGIGTVNSFKEQYKNSNCLHQAGTTKPTKILDAQTVQVQVGAMGLAGSAGFLYKIDNGQTWKEALVDRWEKEPNRRNPRALEHWFGVEVSACTENARRRRLLRVLGNKTMLDYLDAIGFSWSDNECKSRYRQSLYSGKSSAFRELYIAHPEWRTDLAGAVVTSLKALYKTGVSDSGMLSAFWVTEPGDEWIVTLRKSEHTWISLLKDTTESGTMAVLVDKCLKFDQWLSRRCLSKIENGDVCRTPQGYSVFETAIAVNKLVKPIELTRLRDSNKRKKRSWDVSSLQKGCSFVIDNTEGKQGKLILMRDALPDKPLFMEWKPSFGSTREIHRRLNEDILGKEAGKYHEEYIRDGQWESDKIVVHVMSKTQGIALAGPFSI</sequence>